<keyword evidence="1" id="KW-0378">Hydrolase</keyword>
<dbReference type="InterPro" id="IPR023198">
    <property type="entry name" value="PGP-like_dom2"/>
</dbReference>
<dbReference type="PANTHER" id="PTHR43434:SF24">
    <property type="entry name" value="HYDROLASE-RELATED"/>
    <property type="match status" value="1"/>
</dbReference>
<dbReference type="InterPro" id="IPR036412">
    <property type="entry name" value="HAD-like_sf"/>
</dbReference>
<dbReference type="Gene3D" id="1.10.150.240">
    <property type="entry name" value="Putative phosphatase, domain 2"/>
    <property type="match status" value="1"/>
</dbReference>
<dbReference type="Pfam" id="PF13419">
    <property type="entry name" value="HAD_2"/>
    <property type="match status" value="1"/>
</dbReference>
<dbReference type="EC" id="3.1.3.18" evidence="1"/>
<dbReference type="SUPFAM" id="SSF56784">
    <property type="entry name" value="HAD-like"/>
    <property type="match status" value="1"/>
</dbReference>
<evidence type="ECO:0000313" key="2">
    <source>
        <dbReference type="Proteomes" id="UP000193862"/>
    </source>
</evidence>
<dbReference type="OrthoDB" id="9793014at2"/>
<dbReference type="Gene3D" id="3.40.50.1000">
    <property type="entry name" value="HAD superfamily/HAD-like"/>
    <property type="match status" value="1"/>
</dbReference>
<dbReference type="GO" id="GO:0005829">
    <property type="term" value="C:cytosol"/>
    <property type="evidence" value="ECO:0007669"/>
    <property type="project" value="TreeGrafter"/>
</dbReference>
<dbReference type="GO" id="GO:0006281">
    <property type="term" value="P:DNA repair"/>
    <property type="evidence" value="ECO:0007669"/>
    <property type="project" value="TreeGrafter"/>
</dbReference>
<reference evidence="1 2" key="1">
    <citation type="submission" date="2017-03" db="EMBL/GenBank/DDBJ databases">
        <authorList>
            <person name="Afonso C.L."/>
            <person name="Miller P.J."/>
            <person name="Scott M.A."/>
            <person name="Spackman E."/>
            <person name="Goraichik I."/>
            <person name="Dimitrov K.M."/>
            <person name="Suarez D.L."/>
            <person name="Swayne D.E."/>
        </authorList>
    </citation>
    <scope>NUCLEOTIDE SEQUENCE [LARGE SCALE GENOMIC DNA]</scope>
    <source>
        <strain evidence="1 2">CECT 8620</strain>
    </source>
</reference>
<gene>
    <name evidence="1" type="primary">gph_3</name>
    <name evidence="1" type="ORF">AQS8620_02227</name>
</gene>
<proteinExistence type="predicted"/>
<organism evidence="1 2">
    <name type="scientific">Aquimixticola soesokkakensis</name>
    <dbReference type="NCBI Taxonomy" id="1519096"/>
    <lineage>
        <taxon>Bacteria</taxon>
        <taxon>Pseudomonadati</taxon>
        <taxon>Pseudomonadota</taxon>
        <taxon>Alphaproteobacteria</taxon>
        <taxon>Rhodobacterales</taxon>
        <taxon>Paracoccaceae</taxon>
        <taxon>Aquimixticola</taxon>
    </lineage>
</organism>
<dbReference type="SFLD" id="SFLDS00003">
    <property type="entry name" value="Haloacid_Dehalogenase"/>
    <property type="match status" value="1"/>
</dbReference>
<dbReference type="AlphaFoldDB" id="A0A1Y5SZG5"/>
<keyword evidence="2" id="KW-1185">Reference proteome</keyword>
<dbReference type="NCBIfam" id="TIGR01549">
    <property type="entry name" value="HAD-SF-IA-v1"/>
    <property type="match status" value="1"/>
</dbReference>
<protein>
    <submittedName>
        <fullName evidence="1">Phosphoglycolate phosphatase</fullName>
        <ecNumber evidence="1">3.1.3.18</ecNumber>
    </submittedName>
</protein>
<accession>A0A1Y5SZG5</accession>
<dbReference type="SFLD" id="SFLDG01129">
    <property type="entry name" value="C1.5:_HAD__Beta-PGM__Phosphata"/>
    <property type="match status" value="1"/>
</dbReference>
<dbReference type="InterPro" id="IPR041492">
    <property type="entry name" value="HAD_2"/>
</dbReference>
<sequence>MTKLVIFDVDGTLIDSQAHIVTSLGAAFDAAGLSVPPRDTLLSIVGLSLPIAMAQLAPEADAATLSRMIEAYKAEFYRVRMLEGAAASPLYDGAQAAIHALMAREDIVLAIATGKSRRGLSALLEAWEFSAAFVSTQTADDHPSKPHPAMVLECLLDTGIAAKDALVVGDTTFDIEMARAANVASIGVSWGYHGAGALRETQASKVISQFAELIPAIDDIFGDSA</sequence>
<dbReference type="EMBL" id="FWFS01000008">
    <property type="protein sequence ID" value="SLN51647.1"/>
    <property type="molecule type" value="Genomic_DNA"/>
</dbReference>
<dbReference type="RefSeq" id="WP_085836957.1">
    <property type="nucleotide sequence ID" value="NZ_FWFS01000008.1"/>
</dbReference>
<name>A0A1Y5SZG5_9RHOB</name>
<dbReference type="GO" id="GO:0008967">
    <property type="term" value="F:phosphoglycolate phosphatase activity"/>
    <property type="evidence" value="ECO:0007669"/>
    <property type="project" value="UniProtKB-EC"/>
</dbReference>
<dbReference type="Proteomes" id="UP000193862">
    <property type="component" value="Unassembled WGS sequence"/>
</dbReference>
<dbReference type="InterPro" id="IPR023214">
    <property type="entry name" value="HAD_sf"/>
</dbReference>
<evidence type="ECO:0000313" key="1">
    <source>
        <dbReference type="EMBL" id="SLN51647.1"/>
    </source>
</evidence>
<dbReference type="InterPro" id="IPR050155">
    <property type="entry name" value="HAD-like_hydrolase_sf"/>
</dbReference>
<dbReference type="PANTHER" id="PTHR43434">
    <property type="entry name" value="PHOSPHOGLYCOLATE PHOSPHATASE"/>
    <property type="match status" value="1"/>
</dbReference>
<dbReference type="InterPro" id="IPR006439">
    <property type="entry name" value="HAD-SF_hydro_IA"/>
</dbReference>